<evidence type="ECO:0000256" key="2">
    <source>
        <dbReference type="ARBA" id="ARBA00022679"/>
    </source>
</evidence>
<keyword evidence="1" id="KW-0328">Glycosyltransferase</keyword>
<dbReference type="InterPro" id="IPR005940">
    <property type="entry name" value="Anthranilate_Pribosyl_Tfrase"/>
</dbReference>
<reference evidence="4" key="1">
    <citation type="journal article" date="2023" name="IMA Fungus">
        <title>Comparative genomic study of the Penicillium genus elucidates a diverse pangenome and 15 lateral gene transfer events.</title>
        <authorList>
            <person name="Petersen C."/>
            <person name="Sorensen T."/>
            <person name="Nielsen M.R."/>
            <person name="Sondergaard T.E."/>
            <person name="Sorensen J.L."/>
            <person name="Fitzpatrick D.A."/>
            <person name="Frisvad J.C."/>
            <person name="Nielsen K.L."/>
        </authorList>
    </citation>
    <scope>NUCLEOTIDE SEQUENCE</scope>
    <source>
        <strain evidence="4">IBT 15450</strain>
    </source>
</reference>
<evidence type="ECO:0000259" key="3">
    <source>
        <dbReference type="Pfam" id="PF00591"/>
    </source>
</evidence>
<dbReference type="Proteomes" id="UP001219568">
    <property type="component" value="Unassembled WGS sequence"/>
</dbReference>
<accession>A0AAD6IAN0</accession>
<evidence type="ECO:0000313" key="5">
    <source>
        <dbReference type="Proteomes" id="UP001219568"/>
    </source>
</evidence>
<keyword evidence="5" id="KW-1185">Reference proteome</keyword>
<evidence type="ECO:0000256" key="1">
    <source>
        <dbReference type="ARBA" id="ARBA00022676"/>
    </source>
</evidence>
<dbReference type="PANTHER" id="PTHR43285">
    <property type="entry name" value="ANTHRANILATE PHOSPHORIBOSYLTRANSFERASE"/>
    <property type="match status" value="1"/>
</dbReference>
<dbReference type="Pfam" id="PF00591">
    <property type="entry name" value="Glycos_transf_3"/>
    <property type="match status" value="1"/>
</dbReference>
<dbReference type="InterPro" id="IPR035902">
    <property type="entry name" value="Nuc_phospho_transferase"/>
</dbReference>
<comment type="caution">
    <text evidence="4">The sequence shown here is derived from an EMBL/GenBank/DDBJ whole genome shotgun (WGS) entry which is preliminary data.</text>
</comment>
<evidence type="ECO:0000313" key="4">
    <source>
        <dbReference type="EMBL" id="KAJ6038530.1"/>
    </source>
</evidence>
<keyword evidence="2" id="KW-0808">Transferase</keyword>
<dbReference type="Gene3D" id="3.40.1030.10">
    <property type="entry name" value="Nucleoside phosphorylase/phosphoribosyltransferase catalytic domain"/>
    <property type="match status" value="1"/>
</dbReference>
<feature type="domain" description="Glycosyl transferase family 3" evidence="3">
    <location>
        <begin position="1"/>
        <end position="130"/>
    </location>
</feature>
<dbReference type="SUPFAM" id="SSF52418">
    <property type="entry name" value="Nucleoside phosphorylase/phosphoribosyltransferase catalytic domain"/>
    <property type="match status" value="1"/>
</dbReference>
<organism evidence="4 5">
    <name type="scientific">Penicillium canescens</name>
    <dbReference type="NCBI Taxonomy" id="5083"/>
    <lineage>
        <taxon>Eukaryota</taxon>
        <taxon>Fungi</taxon>
        <taxon>Dikarya</taxon>
        <taxon>Ascomycota</taxon>
        <taxon>Pezizomycotina</taxon>
        <taxon>Eurotiomycetes</taxon>
        <taxon>Eurotiomycetidae</taxon>
        <taxon>Eurotiales</taxon>
        <taxon>Aspergillaceae</taxon>
        <taxon>Penicillium</taxon>
    </lineage>
</organism>
<protein>
    <recommendedName>
        <fullName evidence="3">Glycosyl transferase family 3 domain-containing protein</fullName>
    </recommendedName>
</protein>
<dbReference type="AlphaFoldDB" id="A0AAD6IAN0"/>
<dbReference type="PANTHER" id="PTHR43285:SF2">
    <property type="entry name" value="ANTHRANILATE PHOSPHORIBOSYLTRANSFERASE"/>
    <property type="match status" value="1"/>
</dbReference>
<proteinExistence type="predicted"/>
<gene>
    <name evidence="4" type="ORF">N7460_008301</name>
</gene>
<dbReference type="GO" id="GO:0005829">
    <property type="term" value="C:cytosol"/>
    <property type="evidence" value="ECO:0007669"/>
    <property type="project" value="TreeGrafter"/>
</dbReference>
<dbReference type="GO" id="GO:0000162">
    <property type="term" value="P:L-tryptophan biosynthetic process"/>
    <property type="evidence" value="ECO:0007669"/>
    <property type="project" value="InterPro"/>
</dbReference>
<sequence length="138" mass="15179">MGPLLNPIEWAIEARVVGVAYQSLGPGFAEALKQSGAREALVVCGEEDIDEISCAGPTSCWRISEYKESSCHDDTYSSEEKESPQTLVKIDTFQLRPSDFGLSTHPLTDVYGGKMPKDNAMKLMSILRNELPRDDPIS</sequence>
<dbReference type="GO" id="GO:0004048">
    <property type="term" value="F:anthranilate phosphoribosyltransferase activity"/>
    <property type="evidence" value="ECO:0007669"/>
    <property type="project" value="InterPro"/>
</dbReference>
<name>A0AAD6IAN0_PENCN</name>
<dbReference type="EMBL" id="JAQJZL010000009">
    <property type="protein sequence ID" value="KAJ6038530.1"/>
    <property type="molecule type" value="Genomic_DNA"/>
</dbReference>
<dbReference type="InterPro" id="IPR000312">
    <property type="entry name" value="Glycosyl_Trfase_fam3"/>
</dbReference>
<reference evidence="4" key="2">
    <citation type="submission" date="2023-01" db="EMBL/GenBank/DDBJ databases">
        <authorList>
            <person name="Petersen C."/>
        </authorList>
    </citation>
    <scope>NUCLEOTIDE SEQUENCE</scope>
    <source>
        <strain evidence="4">IBT 15450</strain>
    </source>
</reference>